<dbReference type="AlphaFoldDB" id="A0A853BA32"/>
<evidence type="ECO:0000256" key="3">
    <source>
        <dbReference type="ARBA" id="ARBA00023163"/>
    </source>
</evidence>
<dbReference type="SMART" id="SM00345">
    <property type="entry name" value="HTH_GNTR"/>
    <property type="match status" value="1"/>
</dbReference>
<dbReference type="RefSeq" id="WP_218903078.1">
    <property type="nucleotide sequence ID" value="NZ_JACCFK010000001.1"/>
</dbReference>
<dbReference type="SUPFAM" id="SSF46785">
    <property type="entry name" value="Winged helix' DNA-binding domain"/>
    <property type="match status" value="1"/>
</dbReference>
<keyword evidence="3" id="KW-0804">Transcription</keyword>
<dbReference type="SUPFAM" id="SSF48008">
    <property type="entry name" value="GntR ligand-binding domain-like"/>
    <property type="match status" value="1"/>
</dbReference>
<accession>A0A853BA32</accession>
<evidence type="ECO:0000256" key="2">
    <source>
        <dbReference type="ARBA" id="ARBA00023125"/>
    </source>
</evidence>
<keyword evidence="6" id="KW-1185">Reference proteome</keyword>
<dbReference type="InterPro" id="IPR000524">
    <property type="entry name" value="Tscrpt_reg_HTH_GntR"/>
</dbReference>
<keyword evidence="1" id="KW-0805">Transcription regulation</keyword>
<dbReference type="InterPro" id="IPR036390">
    <property type="entry name" value="WH_DNA-bd_sf"/>
</dbReference>
<dbReference type="Gene3D" id="1.10.10.10">
    <property type="entry name" value="Winged helix-like DNA-binding domain superfamily/Winged helix DNA-binding domain"/>
    <property type="match status" value="1"/>
</dbReference>
<keyword evidence="2 5" id="KW-0238">DNA-binding</keyword>
<name>A0A853BA32_9PSEU</name>
<proteinExistence type="predicted"/>
<dbReference type="GO" id="GO:0003677">
    <property type="term" value="F:DNA binding"/>
    <property type="evidence" value="ECO:0007669"/>
    <property type="project" value="UniProtKB-KW"/>
</dbReference>
<dbReference type="InterPro" id="IPR008920">
    <property type="entry name" value="TF_FadR/GntR_C"/>
</dbReference>
<dbReference type="CDD" id="cd07377">
    <property type="entry name" value="WHTH_GntR"/>
    <property type="match status" value="1"/>
</dbReference>
<feature type="domain" description="HTH gntR-type" evidence="4">
    <location>
        <begin position="13"/>
        <end position="80"/>
    </location>
</feature>
<evidence type="ECO:0000313" key="5">
    <source>
        <dbReference type="EMBL" id="NYI91634.1"/>
    </source>
</evidence>
<dbReference type="SMART" id="SM00895">
    <property type="entry name" value="FCD"/>
    <property type="match status" value="1"/>
</dbReference>
<dbReference type="Proteomes" id="UP000549616">
    <property type="component" value="Unassembled WGS sequence"/>
</dbReference>
<dbReference type="Pfam" id="PF00392">
    <property type="entry name" value="GntR"/>
    <property type="match status" value="1"/>
</dbReference>
<dbReference type="EMBL" id="JACCFK010000001">
    <property type="protein sequence ID" value="NYI91634.1"/>
    <property type="molecule type" value="Genomic_DNA"/>
</dbReference>
<gene>
    <name evidence="5" type="ORF">HNR02_004957</name>
</gene>
<dbReference type="InterPro" id="IPR011711">
    <property type="entry name" value="GntR_C"/>
</dbReference>
<dbReference type="PANTHER" id="PTHR43537:SF24">
    <property type="entry name" value="GLUCONATE OPERON TRANSCRIPTIONAL REPRESSOR"/>
    <property type="match status" value="1"/>
</dbReference>
<protein>
    <submittedName>
        <fullName evidence="5">DNA-binding GntR family transcriptional regulator</fullName>
    </submittedName>
</protein>
<evidence type="ECO:0000256" key="1">
    <source>
        <dbReference type="ARBA" id="ARBA00023015"/>
    </source>
</evidence>
<dbReference type="GO" id="GO:0003700">
    <property type="term" value="F:DNA-binding transcription factor activity"/>
    <property type="evidence" value="ECO:0007669"/>
    <property type="project" value="InterPro"/>
</dbReference>
<comment type="caution">
    <text evidence="5">The sequence shown here is derived from an EMBL/GenBank/DDBJ whole genome shotgun (WGS) entry which is preliminary data.</text>
</comment>
<dbReference type="InterPro" id="IPR036388">
    <property type="entry name" value="WH-like_DNA-bd_sf"/>
</dbReference>
<dbReference type="Gene3D" id="1.20.120.530">
    <property type="entry name" value="GntR ligand-binding domain-like"/>
    <property type="match status" value="1"/>
</dbReference>
<dbReference type="PANTHER" id="PTHR43537">
    <property type="entry name" value="TRANSCRIPTIONAL REGULATOR, GNTR FAMILY"/>
    <property type="match status" value="1"/>
</dbReference>
<dbReference type="Pfam" id="PF07729">
    <property type="entry name" value="FCD"/>
    <property type="match status" value="1"/>
</dbReference>
<dbReference type="PROSITE" id="PS50949">
    <property type="entry name" value="HTH_GNTR"/>
    <property type="match status" value="1"/>
</dbReference>
<evidence type="ECO:0000313" key="6">
    <source>
        <dbReference type="Proteomes" id="UP000549616"/>
    </source>
</evidence>
<reference evidence="5 6" key="1">
    <citation type="submission" date="2020-07" db="EMBL/GenBank/DDBJ databases">
        <title>Sequencing the genomes of 1000 actinobacteria strains.</title>
        <authorList>
            <person name="Klenk H.-P."/>
        </authorList>
    </citation>
    <scope>NUCLEOTIDE SEQUENCE [LARGE SCALE GENOMIC DNA]</scope>
    <source>
        <strain evidence="5 6">DSM 104006</strain>
    </source>
</reference>
<organism evidence="5 6">
    <name type="scientific">Amycolatopsis endophytica</name>
    <dbReference type="NCBI Taxonomy" id="860233"/>
    <lineage>
        <taxon>Bacteria</taxon>
        <taxon>Bacillati</taxon>
        <taxon>Actinomycetota</taxon>
        <taxon>Actinomycetes</taxon>
        <taxon>Pseudonocardiales</taxon>
        <taxon>Pseudonocardiaceae</taxon>
        <taxon>Amycolatopsis</taxon>
    </lineage>
</organism>
<sequence length="235" mass="25236">MAENGLAAEFGGDLLSDKVKRLVLDRIIHGHYKPGERVVEFQLSKELGISQSPVRDALRELAAIGVITMHARRGARVRMPSAKELADVSQVRAEIDGLAARLAVARMSPASLSSLRELVDDMLDKLADGDFPAVTDADVRFHEIIVQASGNRALEQTFSQLAPFARTFLTLTLPDVDVREIVLEHQGILEALTAGDADGAAEAARRHQLNVRSLMLDHASATGGVDSVDGAAQVS</sequence>
<evidence type="ECO:0000259" key="4">
    <source>
        <dbReference type="PROSITE" id="PS50949"/>
    </source>
</evidence>